<proteinExistence type="inferred from homology"/>
<dbReference type="InterPro" id="IPR050344">
    <property type="entry name" value="Peptidase_M1_aminopeptidases"/>
</dbReference>
<dbReference type="GO" id="GO:0006508">
    <property type="term" value="P:proteolysis"/>
    <property type="evidence" value="ECO:0007669"/>
    <property type="project" value="TreeGrafter"/>
</dbReference>
<organism evidence="3 4">
    <name type="scientific">Strongylus vulgaris</name>
    <name type="common">Blood worm</name>
    <dbReference type="NCBI Taxonomy" id="40348"/>
    <lineage>
        <taxon>Eukaryota</taxon>
        <taxon>Metazoa</taxon>
        <taxon>Ecdysozoa</taxon>
        <taxon>Nematoda</taxon>
        <taxon>Chromadorea</taxon>
        <taxon>Rhabditida</taxon>
        <taxon>Rhabditina</taxon>
        <taxon>Rhabditomorpha</taxon>
        <taxon>Strongyloidea</taxon>
        <taxon>Strongylidae</taxon>
        <taxon>Strongylus</taxon>
    </lineage>
</organism>
<feature type="domain" description="ERAP1-like C-terminal" evidence="2">
    <location>
        <begin position="4"/>
        <end position="104"/>
    </location>
</feature>
<comment type="similarity">
    <text evidence="1">Belongs to the peptidase M1 family.</text>
</comment>
<evidence type="ECO:0000313" key="4">
    <source>
        <dbReference type="Proteomes" id="UP000270094"/>
    </source>
</evidence>
<dbReference type="Proteomes" id="UP000270094">
    <property type="component" value="Unassembled WGS sequence"/>
</dbReference>
<evidence type="ECO:0000256" key="1">
    <source>
        <dbReference type="ARBA" id="ARBA00010136"/>
    </source>
</evidence>
<dbReference type="GO" id="GO:0043171">
    <property type="term" value="P:peptide catabolic process"/>
    <property type="evidence" value="ECO:0007669"/>
    <property type="project" value="TreeGrafter"/>
</dbReference>
<evidence type="ECO:0000259" key="2">
    <source>
        <dbReference type="Pfam" id="PF11838"/>
    </source>
</evidence>
<reference evidence="3 4" key="1">
    <citation type="submission" date="2018-11" db="EMBL/GenBank/DDBJ databases">
        <authorList>
            <consortium name="Pathogen Informatics"/>
        </authorList>
    </citation>
    <scope>NUCLEOTIDE SEQUENCE [LARGE SCALE GENOMIC DNA]</scope>
</reference>
<sequence>MDILEQRVIEAYCSLGSEDCINKYKKLFDEEVVAKCQGTNAKASQCVTLAAPLRAKTYCYGVSEGGKAAYTKLKNLYMAENVAMEKDNLRRALGCHKDITALKEHVDADSNRSKFIICTMMPVHTAIEQVILASAAGIRTQQQVEQVSR</sequence>
<evidence type="ECO:0000313" key="3">
    <source>
        <dbReference type="EMBL" id="VDM76353.1"/>
    </source>
</evidence>
<dbReference type="InterPro" id="IPR024571">
    <property type="entry name" value="ERAP1-like_C_dom"/>
</dbReference>
<gene>
    <name evidence="3" type="ORF">SVUK_LOCUS11351</name>
</gene>
<dbReference type="GO" id="GO:0008270">
    <property type="term" value="F:zinc ion binding"/>
    <property type="evidence" value="ECO:0007669"/>
    <property type="project" value="TreeGrafter"/>
</dbReference>
<dbReference type="GO" id="GO:0070006">
    <property type="term" value="F:metalloaminopeptidase activity"/>
    <property type="evidence" value="ECO:0007669"/>
    <property type="project" value="TreeGrafter"/>
</dbReference>
<dbReference type="EMBL" id="UYYB01096829">
    <property type="protein sequence ID" value="VDM76353.1"/>
    <property type="molecule type" value="Genomic_DNA"/>
</dbReference>
<dbReference type="Pfam" id="PF11838">
    <property type="entry name" value="ERAP1_C"/>
    <property type="match status" value="1"/>
</dbReference>
<dbReference type="PANTHER" id="PTHR11533:SF301">
    <property type="entry name" value="AMINOPEPTIDASE"/>
    <property type="match status" value="1"/>
</dbReference>
<dbReference type="AlphaFoldDB" id="A0A3P7J711"/>
<dbReference type="PANTHER" id="PTHR11533">
    <property type="entry name" value="PROTEASE M1 ZINC METALLOPROTEASE"/>
    <property type="match status" value="1"/>
</dbReference>
<protein>
    <recommendedName>
        <fullName evidence="2">ERAP1-like C-terminal domain-containing protein</fullName>
    </recommendedName>
</protein>
<dbReference type="GO" id="GO:0005615">
    <property type="term" value="C:extracellular space"/>
    <property type="evidence" value="ECO:0007669"/>
    <property type="project" value="TreeGrafter"/>
</dbReference>
<dbReference type="GO" id="GO:0042277">
    <property type="term" value="F:peptide binding"/>
    <property type="evidence" value="ECO:0007669"/>
    <property type="project" value="TreeGrafter"/>
</dbReference>
<dbReference type="GO" id="GO:0005737">
    <property type="term" value="C:cytoplasm"/>
    <property type="evidence" value="ECO:0007669"/>
    <property type="project" value="TreeGrafter"/>
</dbReference>
<dbReference type="GO" id="GO:0016020">
    <property type="term" value="C:membrane"/>
    <property type="evidence" value="ECO:0007669"/>
    <property type="project" value="TreeGrafter"/>
</dbReference>
<dbReference type="OrthoDB" id="5866590at2759"/>
<accession>A0A3P7J711</accession>
<name>A0A3P7J711_STRVU</name>
<dbReference type="Gene3D" id="1.25.50.20">
    <property type="match status" value="1"/>
</dbReference>
<keyword evidence="4" id="KW-1185">Reference proteome</keyword>